<evidence type="ECO:0000313" key="2">
    <source>
        <dbReference type="Proteomes" id="UP000469430"/>
    </source>
</evidence>
<protein>
    <recommendedName>
        <fullName evidence="3">Peptidase M15</fullName>
    </recommendedName>
</protein>
<keyword evidence="2" id="KW-1185">Reference proteome</keyword>
<accession>A0A6I4TS86</accession>
<organism evidence="1 2">
    <name type="scientific">Croceibacterium xixiisoli</name>
    <dbReference type="NCBI Taxonomy" id="1476466"/>
    <lineage>
        <taxon>Bacteria</taxon>
        <taxon>Pseudomonadati</taxon>
        <taxon>Pseudomonadota</taxon>
        <taxon>Alphaproteobacteria</taxon>
        <taxon>Sphingomonadales</taxon>
        <taxon>Erythrobacteraceae</taxon>
        <taxon>Croceibacterium</taxon>
    </lineage>
</organism>
<dbReference type="Proteomes" id="UP000469430">
    <property type="component" value="Unassembled WGS sequence"/>
</dbReference>
<evidence type="ECO:0000313" key="1">
    <source>
        <dbReference type="EMBL" id="MXO98816.1"/>
    </source>
</evidence>
<dbReference type="InterPro" id="IPR009045">
    <property type="entry name" value="Zn_M74/Hedgehog-like"/>
</dbReference>
<name>A0A6I4TS86_9SPHN</name>
<reference evidence="1 2" key="1">
    <citation type="submission" date="2019-12" db="EMBL/GenBank/DDBJ databases">
        <title>Genomic-based taxomic classification of the family Erythrobacteraceae.</title>
        <authorList>
            <person name="Xu L."/>
        </authorList>
    </citation>
    <scope>NUCLEOTIDE SEQUENCE [LARGE SCALE GENOMIC DNA]</scope>
    <source>
        <strain evidence="1 2">S36</strain>
    </source>
</reference>
<proteinExistence type="predicted"/>
<dbReference type="SUPFAM" id="SSF55166">
    <property type="entry name" value="Hedgehog/DD-peptidase"/>
    <property type="match status" value="1"/>
</dbReference>
<dbReference type="AlphaFoldDB" id="A0A6I4TS86"/>
<dbReference type="OrthoDB" id="7171572at2"/>
<dbReference type="EMBL" id="WTYJ01000001">
    <property type="protein sequence ID" value="MXO98816.1"/>
    <property type="molecule type" value="Genomic_DNA"/>
</dbReference>
<evidence type="ECO:0008006" key="3">
    <source>
        <dbReference type="Google" id="ProtNLM"/>
    </source>
</evidence>
<comment type="caution">
    <text evidence="1">The sequence shown here is derived from an EMBL/GenBank/DDBJ whole genome shotgun (WGS) entry which is preliminary data.</text>
</comment>
<sequence>MTGGTKKKPASVSALADFGRIRLSRTFFMRDFLFSDIAAMHGFTNLPDAPDLAIAAGERLCQDLLEPLQDRFGRIAVRSAFRSEEVNGFGNDMQRAGKKGYGCAANEKNFAGHIWDRRDAAGRMGATACIVVPSFYDAFPGEGEWTKLAWWIHDHLPYSTMEFFPTYRAFNLGWREEPERSIYSHVAPRGWLTKAGMSNHTADHRQEWFGIERAMKG</sequence>
<gene>
    <name evidence="1" type="ORF">GRI97_07440</name>
</gene>